<name>Q0FLI4_SALBH</name>
<sequence length="97" mass="10920">MAQGGIYRPYRPSNGTEGDIFMAQWCDKCALADHEGDGCMIQLRALAHRVDEPEYPAEWSFTNGGAPQCTAFTTEPQTEPRCRDTIDMFEWIADQSN</sequence>
<dbReference type="HOGENOM" id="CLU_168282_0_0_5"/>
<reference evidence="1 2" key="1">
    <citation type="journal article" date="2010" name="J. Bacteriol.">
        <title>Genome sequences of Pelagibaca bermudensis HTCC2601T and Maritimibacter alkaliphilus HTCC2654T, the type strains of two marine Roseobacter genera.</title>
        <authorList>
            <person name="Thrash J.C."/>
            <person name="Cho J.C."/>
            <person name="Ferriera S."/>
            <person name="Johnson J."/>
            <person name="Vergin K.L."/>
            <person name="Giovannoni S.J."/>
        </authorList>
    </citation>
    <scope>NUCLEOTIDE SEQUENCE [LARGE SCALE GENOMIC DNA]</scope>
    <source>
        <strain evidence="2">DSM 26914 / JCM 13377 / KCTC 12554 / HTCC2601</strain>
    </source>
</reference>
<comment type="caution">
    <text evidence="1">The sequence shown here is derived from an EMBL/GenBank/DDBJ whole genome shotgun (WGS) entry which is preliminary data.</text>
</comment>
<dbReference type="AlphaFoldDB" id="Q0FLI4"/>
<organism evidence="1 2">
    <name type="scientific">Salipiger bermudensis (strain DSM 26914 / JCM 13377 / KCTC 12554 / HTCC2601)</name>
    <name type="common">Pelagibaca bermudensis</name>
    <dbReference type="NCBI Taxonomy" id="314265"/>
    <lineage>
        <taxon>Bacteria</taxon>
        <taxon>Pseudomonadati</taxon>
        <taxon>Pseudomonadota</taxon>
        <taxon>Alphaproteobacteria</taxon>
        <taxon>Rhodobacterales</taxon>
        <taxon>Roseobacteraceae</taxon>
        <taxon>Salipiger</taxon>
    </lineage>
</organism>
<dbReference type="STRING" id="314265.R2601_23046"/>
<gene>
    <name evidence="1" type="ORF">R2601_23046</name>
</gene>
<dbReference type="eggNOG" id="ENOG5033JIJ">
    <property type="taxonomic scope" value="Bacteria"/>
</dbReference>
<proteinExistence type="predicted"/>
<dbReference type="Proteomes" id="UP000006230">
    <property type="component" value="Unassembled WGS sequence"/>
</dbReference>
<evidence type="ECO:0000313" key="1">
    <source>
        <dbReference type="EMBL" id="EAU45114.1"/>
    </source>
</evidence>
<protein>
    <submittedName>
        <fullName evidence="1">Uncharacterized protein</fullName>
    </submittedName>
</protein>
<dbReference type="EMBL" id="AATQ01000032">
    <property type="protein sequence ID" value="EAU45114.1"/>
    <property type="molecule type" value="Genomic_DNA"/>
</dbReference>
<keyword evidence="2" id="KW-1185">Reference proteome</keyword>
<accession>Q0FLI4</accession>
<evidence type="ECO:0000313" key="2">
    <source>
        <dbReference type="Proteomes" id="UP000006230"/>
    </source>
</evidence>